<dbReference type="Gene3D" id="1.25.40.20">
    <property type="entry name" value="Ankyrin repeat-containing domain"/>
    <property type="match status" value="2"/>
</dbReference>
<evidence type="ECO:0008006" key="5">
    <source>
        <dbReference type="Google" id="ProtNLM"/>
    </source>
</evidence>
<organism evidence="3 4">
    <name type="scientific">Apiospora kogelbergensis</name>
    <dbReference type="NCBI Taxonomy" id="1337665"/>
    <lineage>
        <taxon>Eukaryota</taxon>
        <taxon>Fungi</taxon>
        <taxon>Dikarya</taxon>
        <taxon>Ascomycota</taxon>
        <taxon>Pezizomycotina</taxon>
        <taxon>Sordariomycetes</taxon>
        <taxon>Xylariomycetidae</taxon>
        <taxon>Amphisphaeriales</taxon>
        <taxon>Apiosporaceae</taxon>
        <taxon>Apiospora</taxon>
    </lineage>
</organism>
<dbReference type="AlphaFoldDB" id="A0AAW0QHS7"/>
<evidence type="ECO:0000256" key="1">
    <source>
        <dbReference type="ARBA" id="ARBA00022737"/>
    </source>
</evidence>
<sequence length="344" mass="37643">MDVFIKACKDGDVTVIRHLVSANNLSQHDVTEALREYSRDNGRTPRLSTDVMQCLLELGADPSSLDIRGISTLDQLKLLSRYGFDIKRHGHLVLEDVVDSREALEWLLDQGVDINQPDSKRTTGGVLVTGSGYDHSLGVLNNVAARGDIDTFDWLVSRGADPSLSRSLHHVPRIIDEDASVGGKTEAMINHLLDNHGFEVDKVKDEPLRKLGFDYQRIRDNGSPLNCSVVHKNMSALTALLKRGADANGGPASDHAPAHTAITLRLPWLPALAPLFEAGADPTSALVQAVLSDNVDAARICLEHGADVDAVKEEEKLTREEQGVDEDDEDFEFMSDEMRAVIEA</sequence>
<comment type="caution">
    <text evidence="3">The sequence shown here is derived from an EMBL/GenBank/DDBJ whole genome shotgun (WGS) entry which is preliminary data.</text>
</comment>
<keyword evidence="2" id="KW-0040">ANK repeat</keyword>
<keyword evidence="1" id="KW-0677">Repeat</keyword>
<dbReference type="PANTHER" id="PTHR24180">
    <property type="entry name" value="CYCLIN-DEPENDENT KINASE INHIBITOR 2C-RELATED"/>
    <property type="match status" value="1"/>
</dbReference>
<dbReference type="Proteomes" id="UP001392437">
    <property type="component" value="Unassembled WGS sequence"/>
</dbReference>
<name>A0AAW0QHS7_9PEZI</name>
<keyword evidence="4" id="KW-1185">Reference proteome</keyword>
<protein>
    <recommendedName>
        <fullName evidence="5">Ankyrin repeat-containing protein</fullName>
    </recommendedName>
</protein>
<gene>
    <name evidence="3" type="ORF">PG999_008926</name>
</gene>
<dbReference type="InterPro" id="IPR036770">
    <property type="entry name" value="Ankyrin_rpt-contain_sf"/>
</dbReference>
<dbReference type="PANTHER" id="PTHR24180:SF45">
    <property type="entry name" value="POLY [ADP-RIBOSE] POLYMERASE TANKYRASE"/>
    <property type="match status" value="1"/>
</dbReference>
<reference evidence="3 4" key="1">
    <citation type="submission" date="2023-01" db="EMBL/GenBank/DDBJ databases">
        <title>Analysis of 21 Apiospora genomes using comparative genomics revels a genus with tremendous synthesis potential of carbohydrate active enzymes and secondary metabolites.</title>
        <authorList>
            <person name="Sorensen T."/>
        </authorList>
    </citation>
    <scope>NUCLEOTIDE SEQUENCE [LARGE SCALE GENOMIC DNA]</scope>
    <source>
        <strain evidence="3 4">CBS 117206</strain>
    </source>
</reference>
<evidence type="ECO:0000256" key="2">
    <source>
        <dbReference type="ARBA" id="ARBA00023043"/>
    </source>
</evidence>
<dbReference type="EMBL" id="JAQQWP010000008">
    <property type="protein sequence ID" value="KAK8105567.1"/>
    <property type="molecule type" value="Genomic_DNA"/>
</dbReference>
<accession>A0AAW0QHS7</accession>
<evidence type="ECO:0000313" key="3">
    <source>
        <dbReference type="EMBL" id="KAK8105567.1"/>
    </source>
</evidence>
<dbReference type="SUPFAM" id="SSF48403">
    <property type="entry name" value="Ankyrin repeat"/>
    <property type="match status" value="1"/>
</dbReference>
<proteinExistence type="predicted"/>
<dbReference type="InterPro" id="IPR051637">
    <property type="entry name" value="Ank_repeat_dom-contain_49"/>
</dbReference>
<evidence type="ECO:0000313" key="4">
    <source>
        <dbReference type="Proteomes" id="UP001392437"/>
    </source>
</evidence>